<dbReference type="PANTHER" id="PTHR10039:SF5">
    <property type="entry name" value="NACHT DOMAIN-CONTAINING PROTEIN"/>
    <property type="match status" value="1"/>
</dbReference>
<dbReference type="Pfam" id="PF25053">
    <property type="entry name" value="DUF7791"/>
    <property type="match status" value="1"/>
</dbReference>
<evidence type="ECO:0000313" key="6">
    <source>
        <dbReference type="Proteomes" id="UP001286456"/>
    </source>
</evidence>
<dbReference type="Pfam" id="PF24883">
    <property type="entry name" value="NPHP3_N"/>
    <property type="match status" value="1"/>
</dbReference>
<feature type="domain" description="Nephrocystin 3-like N-terminal" evidence="3">
    <location>
        <begin position="261"/>
        <end position="429"/>
    </location>
</feature>
<accession>A0AAE0I7N8</accession>
<keyword evidence="1" id="KW-0677">Repeat</keyword>
<organism evidence="5 6">
    <name type="scientific">Cercophora scortea</name>
    <dbReference type="NCBI Taxonomy" id="314031"/>
    <lineage>
        <taxon>Eukaryota</taxon>
        <taxon>Fungi</taxon>
        <taxon>Dikarya</taxon>
        <taxon>Ascomycota</taxon>
        <taxon>Pezizomycotina</taxon>
        <taxon>Sordariomycetes</taxon>
        <taxon>Sordariomycetidae</taxon>
        <taxon>Sordariales</taxon>
        <taxon>Lasiosphaeriaceae</taxon>
        <taxon>Cercophora</taxon>
    </lineage>
</organism>
<comment type="caution">
    <text evidence="5">The sequence shown here is derived from an EMBL/GenBank/DDBJ whole genome shotgun (WGS) entry which is preliminary data.</text>
</comment>
<dbReference type="InterPro" id="IPR056693">
    <property type="entry name" value="DUF7791"/>
</dbReference>
<keyword evidence="6" id="KW-1185">Reference proteome</keyword>
<protein>
    <recommendedName>
        <fullName evidence="7">NACHT domain-containing protein</fullName>
    </recommendedName>
</protein>
<evidence type="ECO:0000259" key="3">
    <source>
        <dbReference type="Pfam" id="PF24883"/>
    </source>
</evidence>
<reference evidence="5" key="1">
    <citation type="journal article" date="2023" name="Mol. Phylogenet. Evol.">
        <title>Genome-scale phylogeny and comparative genomics of the fungal order Sordariales.</title>
        <authorList>
            <person name="Hensen N."/>
            <person name="Bonometti L."/>
            <person name="Westerberg I."/>
            <person name="Brannstrom I.O."/>
            <person name="Guillou S."/>
            <person name="Cros-Aarteil S."/>
            <person name="Calhoun S."/>
            <person name="Haridas S."/>
            <person name="Kuo A."/>
            <person name="Mondo S."/>
            <person name="Pangilinan J."/>
            <person name="Riley R."/>
            <person name="LaButti K."/>
            <person name="Andreopoulos B."/>
            <person name="Lipzen A."/>
            <person name="Chen C."/>
            <person name="Yan M."/>
            <person name="Daum C."/>
            <person name="Ng V."/>
            <person name="Clum A."/>
            <person name="Steindorff A."/>
            <person name="Ohm R.A."/>
            <person name="Martin F."/>
            <person name="Silar P."/>
            <person name="Natvig D.O."/>
            <person name="Lalanne C."/>
            <person name="Gautier V."/>
            <person name="Ament-Velasquez S.L."/>
            <person name="Kruys A."/>
            <person name="Hutchinson M.I."/>
            <person name="Powell A.J."/>
            <person name="Barry K."/>
            <person name="Miller A.N."/>
            <person name="Grigoriev I.V."/>
            <person name="Debuchy R."/>
            <person name="Gladieux P."/>
            <person name="Hiltunen Thoren M."/>
            <person name="Johannesson H."/>
        </authorList>
    </citation>
    <scope>NUCLEOTIDE SEQUENCE</scope>
    <source>
        <strain evidence="5">SMH4131-1</strain>
    </source>
</reference>
<evidence type="ECO:0008006" key="7">
    <source>
        <dbReference type="Google" id="ProtNLM"/>
    </source>
</evidence>
<evidence type="ECO:0000259" key="4">
    <source>
        <dbReference type="Pfam" id="PF25053"/>
    </source>
</evidence>
<dbReference type="PANTHER" id="PTHR10039">
    <property type="entry name" value="AMELOGENIN"/>
    <property type="match status" value="1"/>
</dbReference>
<dbReference type="EMBL" id="JAUEPO010000006">
    <property type="protein sequence ID" value="KAK3319990.1"/>
    <property type="molecule type" value="Genomic_DNA"/>
</dbReference>
<dbReference type="Proteomes" id="UP001286456">
    <property type="component" value="Unassembled WGS sequence"/>
</dbReference>
<feature type="coiled-coil region" evidence="2">
    <location>
        <begin position="119"/>
        <end position="146"/>
    </location>
</feature>
<sequence>MEPLSVVGLLAASLQFVEQGSKFISIAKQFLEGAAGFHEMKSVKSALEAVSLRLSVEASRHSPLRQSTEDQDMLRLTKQCLDLAEEINELIDKCRPKRSTKLGSPSARLGSTLAAAGRMMLKKSKIEDLQSRLSRLEDALALQLAAITRSEVRQCIDKLQELGFQGQTQLLQVKRIQESLAAGVTVAKFNTQAIEELKRIMELVNNANLEARQRQRILAALSSSATDERYVEIVEPFPETFAYMLDDDEQLLRTHPDLKISFKEWLLRGEGIFHISGKPGAGKSTLMKMLCEDERTADALTTWAGPTRKLVFAKFFFWKYGTTPQRSLQGFYRAILREVLLHCPDLLSSLFPGHQNISVDMSSKDVEPGFNQLLELVNDVNHTNYRFCFFIDGLDEFEENVVIHSDLVATLQRWADNSKGNIKLCVSSRELPAFRRLPIAQKIRLQLLTQHDIELFVHGQLVTLEEFQELRSEGGDAEEQCDDFFRELVSKAEGVFLWVSIVVRSLRKGLIDNGDSIYKLRQKLDLIPSDLDKFFQYMLEAIELPYRKDAYATFAVAMKLAKSGRFNSLSLLRYSFLFDWLENPRFHEKVSLRHLTSRGLDLRLDKAVDRLGARCNSLLEIQRLENSKYKNEPTHRDIVKFIHRSAPDWLDVHLKEFVQDFDVAQAILQTLLAQIRFGCLTPPHLVAMDLAHYMIYFKPAPESSSPEAINTWFGQLDTLDDALQRNLSNGDPSYLCNHVNRGNAPALAPLIDDRGLPGEYLSLSHISAFLAQHDYLEHKLGKSRHLTEGALGASLLECAVLAVAGRPIKDVLSTLQVLFQKGVSAKSRTITAMFGKSKMNIPLVGCVWTGLLRNPHLFEYEWNAIRLFLRYGAEPDCVLQWLPQWSEIKGTRSVNGKPWTLFQHTEHRLSPGVQSFLDGKAAAGEEFSVQDLMDVMFPNGEFQGLDDVHYRTYMLA</sequence>
<name>A0AAE0I7N8_9PEZI</name>
<proteinExistence type="predicted"/>
<dbReference type="AlphaFoldDB" id="A0AAE0I7N8"/>
<evidence type="ECO:0000313" key="5">
    <source>
        <dbReference type="EMBL" id="KAK3319990.1"/>
    </source>
</evidence>
<evidence type="ECO:0000256" key="2">
    <source>
        <dbReference type="SAM" id="Coils"/>
    </source>
</evidence>
<dbReference type="SUPFAM" id="SSF52540">
    <property type="entry name" value="P-loop containing nucleoside triphosphate hydrolases"/>
    <property type="match status" value="1"/>
</dbReference>
<keyword evidence="2" id="KW-0175">Coiled coil</keyword>
<dbReference type="InterPro" id="IPR056884">
    <property type="entry name" value="NPHP3-like_N"/>
</dbReference>
<evidence type="ECO:0000256" key="1">
    <source>
        <dbReference type="ARBA" id="ARBA00022737"/>
    </source>
</evidence>
<dbReference type="Gene3D" id="3.40.50.300">
    <property type="entry name" value="P-loop containing nucleotide triphosphate hydrolases"/>
    <property type="match status" value="1"/>
</dbReference>
<reference evidence="5" key="2">
    <citation type="submission" date="2023-06" db="EMBL/GenBank/DDBJ databases">
        <authorList>
            <consortium name="Lawrence Berkeley National Laboratory"/>
            <person name="Haridas S."/>
            <person name="Hensen N."/>
            <person name="Bonometti L."/>
            <person name="Westerberg I."/>
            <person name="Brannstrom I.O."/>
            <person name="Guillou S."/>
            <person name="Cros-Aarteil S."/>
            <person name="Calhoun S."/>
            <person name="Kuo A."/>
            <person name="Mondo S."/>
            <person name="Pangilinan J."/>
            <person name="Riley R."/>
            <person name="Labutti K."/>
            <person name="Andreopoulos B."/>
            <person name="Lipzen A."/>
            <person name="Chen C."/>
            <person name="Yanf M."/>
            <person name="Daum C."/>
            <person name="Ng V."/>
            <person name="Clum A."/>
            <person name="Steindorff A."/>
            <person name="Ohm R."/>
            <person name="Martin F."/>
            <person name="Silar P."/>
            <person name="Natvig D."/>
            <person name="Lalanne C."/>
            <person name="Gautier V."/>
            <person name="Ament-Velasquez S.L."/>
            <person name="Kruys A."/>
            <person name="Hutchinson M.I."/>
            <person name="Powell A.J."/>
            <person name="Barry K."/>
            <person name="Miller A.N."/>
            <person name="Grigoriev I.V."/>
            <person name="Debuchy R."/>
            <person name="Gladieux P."/>
            <person name="Thoren M.H."/>
            <person name="Johannesson H."/>
        </authorList>
    </citation>
    <scope>NUCLEOTIDE SEQUENCE</scope>
    <source>
        <strain evidence="5">SMH4131-1</strain>
    </source>
</reference>
<gene>
    <name evidence="5" type="ORF">B0T19DRAFT_276631</name>
</gene>
<dbReference type="InterPro" id="IPR027417">
    <property type="entry name" value="P-loop_NTPase"/>
</dbReference>
<feature type="domain" description="DUF7791" evidence="4">
    <location>
        <begin position="542"/>
        <end position="676"/>
    </location>
</feature>